<dbReference type="Pfam" id="PF07690">
    <property type="entry name" value="MFS_1"/>
    <property type="match status" value="1"/>
</dbReference>
<gene>
    <name evidence="10" type="ORF">GIY23_00880</name>
</gene>
<dbReference type="InterPro" id="IPR020846">
    <property type="entry name" value="MFS_dom"/>
</dbReference>
<feature type="region of interest" description="Disordered" evidence="7">
    <location>
        <begin position="504"/>
        <end position="554"/>
    </location>
</feature>
<evidence type="ECO:0000256" key="1">
    <source>
        <dbReference type="ARBA" id="ARBA00004651"/>
    </source>
</evidence>
<dbReference type="Gene3D" id="1.20.1250.20">
    <property type="entry name" value="MFS general substrate transporter like domains"/>
    <property type="match status" value="1"/>
</dbReference>
<keyword evidence="4 8" id="KW-0812">Transmembrane</keyword>
<evidence type="ECO:0000256" key="7">
    <source>
        <dbReference type="SAM" id="MobiDB-lite"/>
    </source>
</evidence>
<dbReference type="PANTHER" id="PTHR43414:SF6">
    <property type="entry name" value="MULTIDRUG RESISTANCE PROTEIN MDTG"/>
    <property type="match status" value="1"/>
</dbReference>
<keyword evidence="6 8" id="KW-0472">Membrane</keyword>
<dbReference type="SUPFAM" id="SSF103473">
    <property type="entry name" value="MFS general substrate transporter"/>
    <property type="match status" value="1"/>
</dbReference>
<evidence type="ECO:0000256" key="3">
    <source>
        <dbReference type="ARBA" id="ARBA00022475"/>
    </source>
</evidence>
<feature type="transmembrane region" description="Helical" evidence="8">
    <location>
        <begin position="447"/>
        <end position="469"/>
    </location>
</feature>
<dbReference type="EMBL" id="CP045929">
    <property type="protein sequence ID" value="QGK68308.1"/>
    <property type="molecule type" value="Genomic_DNA"/>
</dbReference>
<feature type="domain" description="Major facilitator superfamily (MFS) profile" evidence="9">
    <location>
        <begin position="84"/>
        <end position="476"/>
    </location>
</feature>
<feature type="transmembrane region" description="Helical" evidence="8">
    <location>
        <begin position="329"/>
        <end position="352"/>
    </location>
</feature>
<feature type="transmembrane region" description="Helical" evidence="8">
    <location>
        <begin position="243"/>
        <end position="262"/>
    </location>
</feature>
<feature type="transmembrane region" description="Helical" evidence="8">
    <location>
        <begin position="295"/>
        <end position="317"/>
    </location>
</feature>
<dbReference type="InterPro" id="IPR036259">
    <property type="entry name" value="MFS_trans_sf"/>
</dbReference>
<feature type="transmembrane region" description="Helical" evidence="8">
    <location>
        <begin position="389"/>
        <end position="410"/>
    </location>
</feature>
<accession>A0A5Q3Q134</accession>
<name>A0A5Q3Q134_9PSEU</name>
<evidence type="ECO:0000256" key="2">
    <source>
        <dbReference type="ARBA" id="ARBA00022448"/>
    </source>
</evidence>
<evidence type="ECO:0000256" key="4">
    <source>
        <dbReference type="ARBA" id="ARBA00022692"/>
    </source>
</evidence>
<dbReference type="AlphaFoldDB" id="A0A5Q3Q134"/>
<keyword evidence="5 8" id="KW-1133">Transmembrane helix</keyword>
<comment type="subcellular location">
    <subcellularLocation>
        <location evidence="1">Cell membrane</location>
        <topology evidence="1">Multi-pass membrane protein</topology>
    </subcellularLocation>
</comment>
<feature type="transmembrane region" description="Helical" evidence="8">
    <location>
        <begin position="422"/>
        <end position="441"/>
    </location>
</feature>
<keyword evidence="3" id="KW-1003">Cell membrane</keyword>
<dbReference type="GO" id="GO:0005886">
    <property type="term" value="C:plasma membrane"/>
    <property type="evidence" value="ECO:0007669"/>
    <property type="project" value="UniProtKB-SubCell"/>
</dbReference>
<dbReference type="GO" id="GO:0022857">
    <property type="term" value="F:transmembrane transporter activity"/>
    <property type="evidence" value="ECO:0007669"/>
    <property type="project" value="InterPro"/>
</dbReference>
<organism evidence="10 11">
    <name type="scientific">Allosaccharopolyspora coralli</name>
    <dbReference type="NCBI Taxonomy" id="2665642"/>
    <lineage>
        <taxon>Bacteria</taxon>
        <taxon>Bacillati</taxon>
        <taxon>Actinomycetota</taxon>
        <taxon>Actinomycetes</taxon>
        <taxon>Pseudonocardiales</taxon>
        <taxon>Pseudonocardiaceae</taxon>
        <taxon>Allosaccharopolyspora</taxon>
    </lineage>
</organism>
<evidence type="ECO:0000256" key="5">
    <source>
        <dbReference type="ARBA" id="ARBA00022989"/>
    </source>
</evidence>
<dbReference type="Proteomes" id="UP000371041">
    <property type="component" value="Chromosome"/>
</dbReference>
<keyword evidence="11" id="KW-1185">Reference proteome</keyword>
<evidence type="ECO:0000313" key="11">
    <source>
        <dbReference type="Proteomes" id="UP000371041"/>
    </source>
</evidence>
<reference evidence="11" key="1">
    <citation type="submission" date="2019-11" db="EMBL/GenBank/DDBJ databases">
        <title>The complete genome sequence of Saccharopolyspora sp. E2A.</title>
        <authorList>
            <person name="Zhang G."/>
        </authorList>
    </citation>
    <scope>NUCLEOTIDE SEQUENCE [LARGE SCALE GENOMIC DNA]</scope>
    <source>
        <strain evidence="11">E2A</strain>
    </source>
</reference>
<evidence type="ECO:0000313" key="10">
    <source>
        <dbReference type="EMBL" id="QGK68308.1"/>
    </source>
</evidence>
<feature type="transmembrane region" description="Helical" evidence="8">
    <location>
        <begin position="85"/>
        <end position="109"/>
    </location>
</feature>
<evidence type="ECO:0000256" key="6">
    <source>
        <dbReference type="ARBA" id="ARBA00023136"/>
    </source>
</evidence>
<protein>
    <submittedName>
        <fullName evidence="10">MFS transporter</fullName>
    </submittedName>
</protein>
<dbReference type="PROSITE" id="PS50850">
    <property type="entry name" value="MFS"/>
    <property type="match status" value="1"/>
</dbReference>
<dbReference type="InterPro" id="IPR011701">
    <property type="entry name" value="MFS"/>
</dbReference>
<keyword evidence="2" id="KW-0813">Transport</keyword>
<dbReference type="KEGG" id="sace:GIY23_00880"/>
<evidence type="ECO:0000256" key="8">
    <source>
        <dbReference type="SAM" id="Phobius"/>
    </source>
</evidence>
<evidence type="ECO:0000259" key="9">
    <source>
        <dbReference type="PROSITE" id="PS50850"/>
    </source>
</evidence>
<sequence length="554" mass="57297">MSAIGRDRGPARRRVVRCCDRGAGDGRGPLECVRAGRDAATGSGRALPRDRLRRQLDREREARAHRKRSVGGVVSTAERVQRRNLVLLWASQFVNTAGLMMLVPIMPFYVQGMGVDGTAEVQTWAGVAIAAPALALTVATPLWGRLGDRIGRHWMVVRSLVGLAVSMLVMALAGNPFLLVLGRLLQGGLGGVVEAAQAFAGAAGPGSKRGSALGKSFSATAAGSLIGPLAGGALVGAGALSTLMIVIAVLAVVLAGACTLGLREPDATETSAPASAPSAPANSVGRAGFWHVPAAVPLVIVAVAAYFGVYGLIPVFAQHVQQSFPAGQAGMWVGVFQSLTWAATLIASFWWGRHNDRAQRPIRTLAVASGVCAVSIAAQALPLGPAGLIVLRLLQGAAFAALAQSLFFHFSQHAPSSRRSGYVGMANSFLLAGQSAGPLLAGPMALAFPTPLSIALMGAACAVACLCCLRASRMDAEPHTWGHASTDTNDSANLPVLRQMSGVLESPSEQTAPIRRTTAATVTRGPEPPGHVRPDMNHPSAARFSHASAGHRTV</sequence>
<feature type="transmembrane region" description="Helical" evidence="8">
    <location>
        <begin position="364"/>
        <end position="383"/>
    </location>
</feature>
<proteinExistence type="predicted"/>
<feature type="transmembrane region" description="Helical" evidence="8">
    <location>
        <begin position="155"/>
        <end position="178"/>
    </location>
</feature>
<dbReference type="PANTHER" id="PTHR43414">
    <property type="entry name" value="MULTIDRUG RESISTANCE PROTEIN MDTG"/>
    <property type="match status" value="1"/>
</dbReference>
<feature type="transmembrane region" description="Helical" evidence="8">
    <location>
        <begin position="121"/>
        <end position="143"/>
    </location>
</feature>